<keyword evidence="3" id="KW-1185">Reference proteome</keyword>
<dbReference type="Proteomes" id="UP000549617">
    <property type="component" value="Unassembled WGS sequence"/>
</dbReference>
<keyword evidence="1" id="KW-0472">Membrane</keyword>
<comment type="caution">
    <text evidence="2">The sequence shown here is derived from an EMBL/GenBank/DDBJ whole genome shotgun (WGS) entry which is preliminary data.</text>
</comment>
<accession>A0A7W9AJL6</accession>
<dbReference type="EMBL" id="JACIJC010000004">
    <property type="protein sequence ID" value="MBB5686671.1"/>
    <property type="molecule type" value="Genomic_DNA"/>
</dbReference>
<sequence>MTRPFTGRHMTIILITFFGVVFAVNFTMARLAIGSFGGTVVDNSYVASQKFNGWLKDARAQKSLGWTAGVTLDPDRHVQIAIGAPAAKVAMEANATASHPLGRAADIPLSFVPIAPGRLRSVEALPAGRWTLHATIGRNGDNMRVMETVQ</sequence>
<evidence type="ECO:0000313" key="3">
    <source>
        <dbReference type="Proteomes" id="UP000549617"/>
    </source>
</evidence>
<organism evidence="2 3">
    <name type="scientific">Sphingobium boeckii</name>
    <dbReference type="NCBI Taxonomy" id="1082345"/>
    <lineage>
        <taxon>Bacteria</taxon>
        <taxon>Pseudomonadati</taxon>
        <taxon>Pseudomonadota</taxon>
        <taxon>Alphaproteobacteria</taxon>
        <taxon>Sphingomonadales</taxon>
        <taxon>Sphingomonadaceae</taxon>
        <taxon>Sphingobium</taxon>
    </lineage>
</organism>
<keyword evidence="1" id="KW-1133">Transmembrane helix</keyword>
<proteinExistence type="predicted"/>
<feature type="transmembrane region" description="Helical" evidence="1">
    <location>
        <begin position="12"/>
        <end position="33"/>
    </location>
</feature>
<name>A0A7W9AJL6_9SPHN</name>
<keyword evidence="1" id="KW-0812">Transmembrane</keyword>
<reference evidence="2 3" key="1">
    <citation type="submission" date="2020-08" db="EMBL/GenBank/DDBJ databases">
        <title>Genomic Encyclopedia of Type Strains, Phase IV (KMG-IV): sequencing the most valuable type-strain genomes for metagenomic binning, comparative biology and taxonomic classification.</title>
        <authorList>
            <person name="Goeker M."/>
        </authorList>
    </citation>
    <scope>NUCLEOTIDE SEQUENCE [LARGE SCALE GENOMIC DNA]</scope>
    <source>
        <strain evidence="2 3">DSM 25079</strain>
    </source>
</reference>
<dbReference type="RefSeq" id="WP_184019307.1">
    <property type="nucleotide sequence ID" value="NZ_JACIJC010000004.1"/>
</dbReference>
<dbReference type="Pfam" id="PF05751">
    <property type="entry name" value="FixH"/>
    <property type="match status" value="1"/>
</dbReference>
<evidence type="ECO:0000256" key="1">
    <source>
        <dbReference type="SAM" id="Phobius"/>
    </source>
</evidence>
<evidence type="ECO:0000313" key="2">
    <source>
        <dbReference type="EMBL" id="MBB5686671.1"/>
    </source>
</evidence>
<protein>
    <submittedName>
        <fullName evidence="2">Nitrogen fixation protein FixH</fullName>
    </submittedName>
</protein>
<dbReference type="InterPro" id="IPR008620">
    <property type="entry name" value="FixH"/>
</dbReference>
<dbReference type="AlphaFoldDB" id="A0A7W9AJL6"/>
<gene>
    <name evidence="2" type="ORF">FHS49_002695</name>
</gene>